<dbReference type="Pfam" id="PF25422">
    <property type="entry name" value="DUF7892"/>
    <property type="match status" value="1"/>
</dbReference>
<protein>
    <recommendedName>
        <fullName evidence="2">DUF7892 domain-containing protein</fullName>
    </recommendedName>
</protein>
<keyword evidence="4" id="KW-1185">Reference proteome</keyword>
<evidence type="ECO:0000256" key="1">
    <source>
        <dbReference type="SAM" id="MobiDB-lite"/>
    </source>
</evidence>
<feature type="compositionally biased region" description="Polar residues" evidence="1">
    <location>
        <begin position="1"/>
        <end position="14"/>
    </location>
</feature>
<evidence type="ECO:0000259" key="2">
    <source>
        <dbReference type="Pfam" id="PF25422"/>
    </source>
</evidence>
<feature type="compositionally biased region" description="Low complexity" evidence="1">
    <location>
        <begin position="63"/>
        <end position="77"/>
    </location>
</feature>
<accession>A0ABR4BHU0</accession>
<feature type="compositionally biased region" description="Polar residues" evidence="1">
    <location>
        <begin position="97"/>
        <end position="109"/>
    </location>
</feature>
<feature type="region of interest" description="Disordered" evidence="1">
    <location>
        <begin position="418"/>
        <end position="440"/>
    </location>
</feature>
<dbReference type="Proteomes" id="UP001590951">
    <property type="component" value="Unassembled WGS sequence"/>
</dbReference>
<name>A0ABR4BHU0_9LECA</name>
<feature type="compositionally biased region" description="Polar residues" evidence="1">
    <location>
        <begin position="491"/>
        <end position="501"/>
    </location>
</feature>
<dbReference type="InterPro" id="IPR057214">
    <property type="entry name" value="DUF7892"/>
</dbReference>
<feature type="compositionally biased region" description="Basic and acidic residues" evidence="1">
    <location>
        <begin position="36"/>
        <end position="49"/>
    </location>
</feature>
<proteinExistence type="predicted"/>
<evidence type="ECO:0000313" key="4">
    <source>
        <dbReference type="Proteomes" id="UP001590951"/>
    </source>
</evidence>
<sequence length="1160" mass="128553">MDLSPRSTVSSDLYSSEPAKPNEHPPPGPKEPLVNEDLHPPSEIARDGAEESGYSDTMEGLDSPSEQASRSSSAPISNDIPEISHKRKREQDGDAENTMQEGSLSNSRMNRMPFRSRTDSQISMDQLPPHRQSGPSMSDRARIKRSKTNDQTSGSDIAAQLFSKSSALPAVLWQHIFCYVPPVFLGRLLRVNHAFNTYLTPGKAGEDTRVLPKSIIQPLKAEDIWLASRRRFAPGLPRPMHGLQDLDMWRLLRGQNCQVCGQTKEAITAANLDSPWDSGPGKSSVQIIWPFGMRCCGSCLQDVSKKEMDLFLSTDCPSFLLQALPFAFVSEANHYIAHSVLRNTTAPHMLPPTKRYYKPHIEEIKRQFEGAKELGTASAEEWIKGLARQGQERLEDLIRWEQWESRGGLKKVNIRPQPKASTHVGNKIAKAESHSDRSTPQSMIFSSRIEGDQASPTPFTSIGLAYFGPGASTPPYQTSWTSVGPHPAGTQPGSQAPSYQTRPERNIRDVNEAKASRRAEIERRCADLDPPLMPNVLNHMESFQAATQITHPLTEQAWQILKPRLLAQLPYAERREKERVQHTEGLAEEYRQRRHQEAQLKETKDNFDREWEIFQTPVRNRIRALADDIIETRWAGAKSITKDTSPKFAADVLVNVRQRFYAEIAQEDEAALAAGGPVKTDSPNGPPTRKLILENMKWLFDTKIKPLTDHFQRELFLCNGCDGNFKFYGFEGVIQHYAAKHTTTLSMGNIVVHWRAEWPEHPPFNPNPSVAKAAYYKVPTPAPIQTHSVREPHGPTNFGNYGQVAETGAPALPQRNNDNGQYTPNGYPASYAGPYAEGPSQAFPAQNHPAANPAYTPGTGYTGYSGYSGPPNGYASSAAHYTPYPNVPQVAAPHGYGSSVPPQSSYPAFIQSQSNTNSQLYIPGPNANSFAGGPYPPNISNGYLPNHVPNVPGPVSDLYQRQMDEMAKHAKDVFTGIGGVKDLPGSVRIYVVIQHTVSRFKAVFPNEPSLSMFIDGLDHNPVMRPVRSVNGLGCKTCIKFGTSAKLFTLPHLVNHFRTTHVEAPQALGYSQVAELDWKHDMIDLPELSVISNLVNAPGMTDHKLSLIAWAFPEVFHTQLPNLRGKMNTGPLPVFRKELDNITRAAPIVASSSMTDLSSHF</sequence>
<organism evidence="3 4">
    <name type="scientific">Lepraria finkii</name>
    <dbReference type="NCBI Taxonomy" id="1340010"/>
    <lineage>
        <taxon>Eukaryota</taxon>
        <taxon>Fungi</taxon>
        <taxon>Dikarya</taxon>
        <taxon>Ascomycota</taxon>
        <taxon>Pezizomycotina</taxon>
        <taxon>Lecanoromycetes</taxon>
        <taxon>OSLEUM clade</taxon>
        <taxon>Lecanoromycetidae</taxon>
        <taxon>Lecanorales</taxon>
        <taxon>Lecanorineae</taxon>
        <taxon>Stereocaulaceae</taxon>
        <taxon>Lepraria</taxon>
    </lineage>
</organism>
<evidence type="ECO:0000313" key="3">
    <source>
        <dbReference type="EMBL" id="KAL2056359.1"/>
    </source>
</evidence>
<comment type="caution">
    <text evidence="3">The sequence shown here is derived from an EMBL/GenBank/DDBJ whole genome shotgun (WGS) entry which is preliminary data.</text>
</comment>
<feature type="domain" description="DUF7892" evidence="2">
    <location>
        <begin position="957"/>
        <end position="1108"/>
    </location>
</feature>
<dbReference type="CDD" id="cd09917">
    <property type="entry name" value="F-box_SF"/>
    <property type="match status" value="1"/>
</dbReference>
<feature type="region of interest" description="Disordered" evidence="1">
    <location>
        <begin position="481"/>
        <end position="503"/>
    </location>
</feature>
<gene>
    <name evidence="3" type="ORF">ABVK25_003382</name>
</gene>
<dbReference type="EMBL" id="JBHFEH010000008">
    <property type="protein sequence ID" value="KAL2056359.1"/>
    <property type="molecule type" value="Genomic_DNA"/>
</dbReference>
<feature type="region of interest" description="Disordered" evidence="1">
    <location>
        <begin position="1"/>
        <end position="154"/>
    </location>
</feature>
<reference evidence="3 4" key="1">
    <citation type="submission" date="2024-09" db="EMBL/GenBank/DDBJ databases">
        <title>Rethinking Asexuality: The Enigmatic Case of Functional Sexual Genes in Lepraria (Stereocaulaceae).</title>
        <authorList>
            <person name="Doellman M."/>
            <person name="Sun Y."/>
            <person name="Barcenas-Pena A."/>
            <person name="Lumbsch H.T."/>
            <person name="Grewe F."/>
        </authorList>
    </citation>
    <scope>NUCLEOTIDE SEQUENCE [LARGE SCALE GENOMIC DNA]</scope>
    <source>
        <strain evidence="3 4">Grewe 0041</strain>
    </source>
</reference>